<dbReference type="PANTHER" id="PTHR16056:SF2">
    <property type="entry name" value="TESTIS-EXPRESSED PROTEIN 10"/>
    <property type="match status" value="1"/>
</dbReference>
<dbReference type="PANTHER" id="PTHR16056">
    <property type="entry name" value="REGULATOR OF MICROTUBULE DYNAMICS PROTEIN"/>
    <property type="match status" value="1"/>
</dbReference>
<evidence type="ECO:0000256" key="1">
    <source>
        <dbReference type="ARBA" id="ARBA00004123"/>
    </source>
</evidence>
<evidence type="ECO:0000313" key="6">
    <source>
        <dbReference type="Proteomes" id="UP001329430"/>
    </source>
</evidence>
<keyword evidence="6" id="KW-1185">Reference proteome</keyword>
<dbReference type="InterPro" id="IPR016024">
    <property type="entry name" value="ARM-type_fold"/>
</dbReference>
<dbReference type="Proteomes" id="UP001329430">
    <property type="component" value="Chromosome 10"/>
</dbReference>
<name>A0AAN7ZH07_9COLE</name>
<reference evidence="5 6" key="1">
    <citation type="journal article" date="2024" name="Insects">
        <title>An Improved Chromosome-Level Genome Assembly of the Firefly Pyrocoelia pectoralis.</title>
        <authorList>
            <person name="Fu X."/>
            <person name="Meyer-Rochow V.B."/>
            <person name="Ballantyne L."/>
            <person name="Zhu X."/>
        </authorList>
    </citation>
    <scope>NUCLEOTIDE SEQUENCE [LARGE SCALE GENOMIC DNA]</scope>
    <source>
        <strain evidence="5">XCY_ONT2</strain>
    </source>
</reference>
<dbReference type="AlphaFoldDB" id="A0AAN7ZH07"/>
<feature type="domain" description="Pre-rRNA-processing protein Ipi1 N-terminal" evidence="4">
    <location>
        <begin position="140"/>
        <end position="235"/>
    </location>
</feature>
<evidence type="ECO:0000259" key="4">
    <source>
        <dbReference type="Pfam" id="PF12333"/>
    </source>
</evidence>
<evidence type="ECO:0000256" key="2">
    <source>
        <dbReference type="ARBA" id="ARBA00006427"/>
    </source>
</evidence>
<dbReference type="InterPro" id="IPR024679">
    <property type="entry name" value="Ipi1_N"/>
</dbReference>
<proteinExistence type="inferred from homology"/>
<sequence>MVKSKAKKAEKTKVKLKTTLKHKTKFLPKGGNVTKTDFKIKPIVIQAQLQEKNTEQPLSKRNLTFKELLTRLNHHNVNVKSTACGELSELIKLTTPQLVEVQLHVLLQGASKLLLDREAKVRRLIIQLIGDVLAKVSLIKLEPFFEILIMYTVCAMTHLDVGVQEDSLLIIDIFLKYIPSLIAKHHLRLFPNFLRLISKLKSESNPSRTLTLNLQGSSTSIRWRINVLNRLEGILKAIIKEKVAGVGRKCETVLWEDAAQVSLNDTVEKVVFEYWKFGGGGLRGDGTIVDHLNVLIPLLNEVWTEALPKQERHVQGENTVIVSDTASILRCTLGIFHLFWELHHDSDKKLVQKFLMEENQKYFGHVLLFFPYVQKVDPVNNLKVKKKVQLLDTNNDPKCIHENLVTCYMFSVLYKNLTNKHLIQKATDLLSYINVCLLNRNYVRGGNVDLLIKTLNVIFFENSTSWTKRKIDLDNLINSVIHFYTHNHLSSNVNVEIIKLLAKIVHIPVLNRLETYKLWLSQLPKLLCKPCISIEVIDCLSLLSRVSSDDFQNALEALLPTIFDNLSRIEIVGTDLYPPCFKIVNMFALLPDITPEHQQFMEQFAASHGDIKLSNHICNMIRERARLLL</sequence>
<evidence type="ECO:0000256" key="3">
    <source>
        <dbReference type="ARBA" id="ARBA00023242"/>
    </source>
</evidence>
<keyword evidence="3" id="KW-0539">Nucleus</keyword>
<comment type="caution">
    <text evidence="5">The sequence shown here is derived from an EMBL/GenBank/DDBJ whole genome shotgun (WGS) entry which is preliminary data.</text>
</comment>
<gene>
    <name evidence="5" type="ORF">RI129_013243</name>
</gene>
<dbReference type="Pfam" id="PF12333">
    <property type="entry name" value="Ipi1_N"/>
    <property type="match status" value="1"/>
</dbReference>
<dbReference type="Gene3D" id="1.25.10.10">
    <property type="entry name" value="Leucine-rich Repeat Variant"/>
    <property type="match status" value="1"/>
</dbReference>
<dbReference type="GO" id="GO:0071339">
    <property type="term" value="C:MLL1 complex"/>
    <property type="evidence" value="ECO:0007669"/>
    <property type="project" value="TreeGrafter"/>
</dbReference>
<dbReference type="EMBL" id="JAVRBK010000010">
    <property type="protein sequence ID" value="KAK5638948.1"/>
    <property type="molecule type" value="Genomic_DNA"/>
</dbReference>
<evidence type="ECO:0000313" key="5">
    <source>
        <dbReference type="EMBL" id="KAK5638948.1"/>
    </source>
</evidence>
<dbReference type="SUPFAM" id="SSF48371">
    <property type="entry name" value="ARM repeat"/>
    <property type="match status" value="1"/>
</dbReference>
<comment type="similarity">
    <text evidence="2">Belongs to the IPI1/TEX10 family.</text>
</comment>
<accession>A0AAN7ZH07</accession>
<protein>
    <recommendedName>
        <fullName evidence="4">Pre-rRNA-processing protein Ipi1 N-terminal domain-containing protein</fullName>
    </recommendedName>
</protein>
<comment type="subcellular location">
    <subcellularLocation>
        <location evidence="1">Nucleus</location>
    </subcellularLocation>
</comment>
<dbReference type="InterPro" id="IPR011989">
    <property type="entry name" value="ARM-like"/>
</dbReference>
<organism evidence="5 6">
    <name type="scientific">Pyrocoelia pectoralis</name>
    <dbReference type="NCBI Taxonomy" id="417401"/>
    <lineage>
        <taxon>Eukaryota</taxon>
        <taxon>Metazoa</taxon>
        <taxon>Ecdysozoa</taxon>
        <taxon>Arthropoda</taxon>
        <taxon>Hexapoda</taxon>
        <taxon>Insecta</taxon>
        <taxon>Pterygota</taxon>
        <taxon>Neoptera</taxon>
        <taxon>Endopterygota</taxon>
        <taxon>Coleoptera</taxon>
        <taxon>Polyphaga</taxon>
        <taxon>Elateriformia</taxon>
        <taxon>Elateroidea</taxon>
        <taxon>Lampyridae</taxon>
        <taxon>Lampyrinae</taxon>
        <taxon>Pyrocoelia</taxon>
    </lineage>
</organism>